<dbReference type="AlphaFoldDB" id="Q98QZ6"/>
<accession>Q98QZ6</accession>
<evidence type="ECO:0000313" key="2">
    <source>
        <dbReference type="EMBL" id="CAC13387.1"/>
    </source>
</evidence>
<dbReference type="RefSeq" id="WP_010925018.1">
    <property type="nucleotide sequence ID" value="NC_002771.1"/>
</dbReference>
<dbReference type="Proteomes" id="UP000000528">
    <property type="component" value="Chromosome"/>
</dbReference>
<evidence type="ECO:0000256" key="1">
    <source>
        <dbReference type="SAM" id="Phobius"/>
    </source>
</evidence>
<sequence length="1269" mass="142880">MFLPLEELKLQRLQDSGIKLQYATRASRSGSSWNVEENDWSDNVPTRLNTDTNGKPQLLLRFVVDSTNSQKPFIDPSFTRAIKLNAAIKINIQVIPSNLALVDIVGNTRILDISNEERALESIEVGNKSRVQIQYAIGSAPSYIKLDGQKTWYTASEFKEALAKYPHTIYAKRISARYSVIASQENEYKVSSQAPQIVEPESIASSSKVQVYVHQIQGDIVNNTLVLGINDDVRITLPKWLQKRPAVLAEGESASDYLVQGLKLQYTNSRDHSTWYDTAPASIDEKDKYLALRIVGEPGYIYASNQVHVLRTDKIKDNVKIESYVSLLSSTSLTGNTRDIQIDESRARAVLEKTRYKDDIVIKYSLGVAIDGIRWFEKDEFINLLKRLNGQVNETNAIIKREQIVARYDFKDPNEQRFVLTIEGISVSSENINSEERSKFVVNVVSPTNNINLKGYINTQHILGQDLDKVEVSGETKRPVLKINETFLNFLNTYNGQNSPFILEYTSKTDGENPDFSSATLLVPSILPFQPVWPLNTELDSEKPSFAFRFRANSNYVLGDGTNDNTLNEFVYKFIDKKNIKVLKTLQFDLNSKPQLELIAGSSDNGVMYQGKTSVNNKSTETLDSRLTWYYHVTKTKYETREQIENIVKNNAAWTSQVPTNLKVGDYVMVKADVRDANEYVLRSTNQNYYSDQLFVTGLKLDSSHLKLDSNNVEYESISRDLRRNYDGQAIISRLALEKDVFGNHLGVDIEMYVAPKYIKNKEGNIIVDRFGSPIIEREGASSGRKIQVDTGGNFAIDAQGNDLYYIVDSNGLPGKPKTDENGKWVALENVKGDGVFNQINTSEGLFENQDVKFRFKAKNGFILDDQLTKEINHTIRGLKYLIGNSLQFQFADLKANFTSSRPNESRPVNGFSRFTQDAISARILDKPGGTFQEVVGFNNIIDALRKINPNLNLKMTINRVSSGRFTIYDDLDKALPGDLSNQDEILIEAYSKDPRFDIEIESLKLTVNGLPVEPPIASLKYLRTNFVGELNGTGTFEVLTTNTETHQEELSKDYVWEYKVNNQKWQRNILNNLKNGDKIQWRLVKSGDVLSDEFLNKIASPIGSQSFRVSTYTDDDNKVKDGFIVRGLKDEIVVGDFNAEKLVDLDLSFVGDSGSGSIKPNLSGLALPEGTEIQYIRKSTGEVIRDLSNAKLSNGEIIITRLVATEKALSENKILKAVVEREWEVKNLEKENSVIATAVSASVAAVGVVLISILGFGTYRFIRRRKMK</sequence>
<keyword evidence="1" id="KW-0812">Transmembrane</keyword>
<dbReference type="HOGENOM" id="CLU_264079_0_0_14"/>
<protein>
    <submittedName>
        <fullName evidence="2">Uncharacterized protein</fullName>
    </submittedName>
</protein>
<dbReference type="BioCyc" id="MPUL272635:G1GT6-214-MONOMER"/>
<keyword evidence="1" id="KW-1133">Transmembrane helix</keyword>
<reference evidence="2 3" key="1">
    <citation type="journal article" date="2001" name="Nucleic Acids Res.">
        <title>The complete genome sequence of the murine respiratory pathogen Mycoplasma pulmonis.</title>
        <authorList>
            <person name="Chambaud I."/>
            <person name="Heilig R."/>
            <person name="Ferris S."/>
            <person name="Barbe V."/>
            <person name="Samson D."/>
            <person name="Galisson F."/>
            <person name="Moszer I."/>
            <person name="Dybvig K."/>
            <person name="Wroblewski H."/>
            <person name="Viari A."/>
            <person name="Rocha E.P.C."/>
            <person name="Blanchard A."/>
        </authorList>
    </citation>
    <scope>NUCLEOTIDE SEQUENCE [LARGE SCALE GENOMIC DNA]</scope>
    <source>
        <strain evidence="2 3">UAB CTIP</strain>
    </source>
</reference>
<dbReference type="EMBL" id="AL445563">
    <property type="protein sequence ID" value="CAC13387.1"/>
    <property type="molecule type" value="Genomic_DNA"/>
</dbReference>
<feature type="transmembrane region" description="Helical" evidence="1">
    <location>
        <begin position="1235"/>
        <end position="1263"/>
    </location>
</feature>
<dbReference type="KEGG" id="mpu:MYPU_2140"/>
<dbReference type="eggNOG" id="ENOG5031Z9J">
    <property type="taxonomic scope" value="Bacteria"/>
</dbReference>
<keyword evidence="3" id="KW-1185">Reference proteome</keyword>
<gene>
    <name evidence="2" type="ordered locus">MYPU_2140</name>
</gene>
<evidence type="ECO:0000313" key="3">
    <source>
        <dbReference type="Proteomes" id="UP000000528"/>
    </source>
</evidence>
<keyword evidence="1" id="KW-0472">Membrane</keyword>
<proteinExistence type="predicted"/>
<organism evidence="3">
    <name type="scientific">Mycoplasmopsis pulmonis (strain UAB CTIP)</name>
    <name type="common">Mycoplasma pulmonis</name>
    <dbReference type="NCBI Taxonomy" id="272635"/>
    <lineage>
        <taxon>Bacteria</taxon>
        <taxon>Bacillati</taxon>
        <taxon>Mycoplasmatota</taxon>
        <taxon>Mycoplasmoidales</taxon>
        <taxon>Metamycoplasmataceae</taxon>
        <taxon>Mycoplasmopsis</taxon>
    </lineage>
</organism>
<name>Q98QZ6_MYCPU</name>
<dbReference type="PIR" id="F90538">
    <property type="entry name" value="F90538"/>
</dbReference>